<evidence type="ECO:0000313" key="4">
    <source>
        <dbReference type="EMBL" id="CCO60713.1"/>
    </source>
</evidence>
<dbReference type="STRING" id="28173.VIBNI_B0931"/>
<name>U4KCS1_9VIBR</name>
<dbReference type="RefSeq" id="WP_022561283.1">
    <property type="nucleotide sequence ID" value="NC_022543.1"/>
</dbReference>
<dbReference type="Proteomes" id="UP000016895">
    <property type="component" value="Chromosome 2"/>
</dbReference>
<dbReference type="InterPro" id="IPR023368">
    <property type="entry name" value="UPF0066_cons_site"/>
</dbReference>
<evidence type="ECO:0000256" key="1">
    <source>
        <dbReference type="ARBA" id="ARBA00022691"/>
    </source>
</evidence>
<dbReference type="PROSITE" id="PS01318">
    <property type="entry name" value="TSAA_1"/>
    <property type="match status" value="1"/>
</dbReference>
<dbReference type="SUPFAM" id="SSF118196">
    <property type="entry name" value="YaeB-like"/>
    <property type="match status" value="1"/>
</dbReference>
<dbReference type="PATRIC" id="fig|1260221.3.peg.4562"/>
<dbReference type="AlphaFoldDB" id="U4KCS1"/>
<keyword evidence="1" id="KW-0949">S-adenosyl-L-methionine</keyword>
<dbReference type="InterPro" id="IPR023370">
    <property type="entry name" value="TrmO-like_N"/>
</dbReference>
<dbReference type="InterPro" id="IPR036413">
    <property type="entry name" value="YaeB-like_sf"/>
</dbReference>
<reference evidence="4 5" key="1">
    <citation type="journal article" date="2013" name="ISME J.">
        <title>Comparative genomics of pathogenic lineages of Vibrio nigripulchritudo identifies virulence-associated traits.</title>
        <authorList>
            <person name="Goudenege D."/>
            <person name="Labreuche Y."/>
            <person name="Krin E."/>
            <person name="Ansquer D."/>
            <person name="Mangenot S."/>
            <person name="Calteau A."/>
            <person name="Medigue C."/>
            <person name="Mazel D."/>
            <person name="Polz M.F."/>
            <person name="Le Roux F."/>
        </authorList>
    </citation>
    <scope>NUCLEOTIDE SEQUENCE [LARGE SCALE GENOMIC DNA]</scope>
    <source>
        <strain evidence="5">SnF1</strain>
    </source>
</reference>
<dbReference type="CDD" id="cd09281">
    <property type="entry name" value="UPF0066"/>
    <property type="match status" value="1"/>
</dbReference>
<organism evidence="4 5">
    <name type="scientific">Vibrio nigripulchritudo</name>
    <dbReference type="NCBI Taxonomy" id="28173"/>
    <lineage>
        <taxon>Bacteria</taxon>
        <taxon>Pseudomonadati</taxon>
        <taxon>Pseudomonadota</taxon>
        <taxon>Gammaproteobacteria</taxon>
        <taxon>Vibrionales</taxon>
        <taxon>Vibrionaceae</taxon>
        <taxon>Vibrio</taxon>
    </lineage>
</organism>
<dbReference type="KEGG" id="vni:VIBNI_B0931"/>
<evidence type="ECO:0000256" key="2">
    <source>
        <dbReference type="ARBA" id="ARBA00033753"/>
    </source>
</evidence>
<sequence length="133" mass="14790">MKDQFIPIGHISTPYESLNMCPHNVDDESGPICQLVLEPRYQFGIEGLNVGEKIDILYWLHNAERGEMLQVSAHRVDGDKPRGVFSLRSPNRPNPIGLAKLTIVEVTDGKVIVRGLDCLTGTKLIDIKPSITQ</sequence>
<dbReference type="EMBL" id="FO203527">
    <property type="protein sequence ID" value="CCO60713.1"/>
    <property type="molecule type" value="Genomic_DNA"/>
</dbReference>
<feature type="domain" description="TsaA-like" evidence="3">
    <location>
        <begin position="5"/>
        <end position="133"/>
    </location>
</feature>
<dbReference type="Pfam" id="PF01980">
    <property type="entry name" value="TrmO_N"/>
    <property type="match status" value="1"/>
</dbReference>
<gene>
    <name evidence="4" type="ORF">VIBNI_B0931</name>
</gene>
<dbReference type="InterPro" id="IPR040372">
    <property type="entry name" value="YaeB-like"/>
</dbReference>
<dbReference type="PANTHER" id="PTHR12818:SF0">
    <property type="entry name" value="TRNA (ADENINE(37)-N6)-METHYLTRANSFERASE"/>
    <property type="match status" value="1"/>
</dbReference>
<proteinExistence type="inferred from homology"/>
<dbReference type="PROSITE" id="PS51668">
    <property type="entry name" value="TSAA_2"/>
    <property type="match status" value="1"/>
</dbReference>
<dbReference type="InterPro" id="IPR036414">
    <property type="entry name" value="YaeB_N_sf"/>
</dbReference>
<comment type="similarity">
    <text evidence="2">Belongs to the tRNA methyltransferase O family.</text>
</comment>
<accession>U4KCS1</accession>
<dbReference type="Gene3D" id="2.40.30.70">
    <property type="entry name" value="YaeB-like"/>
    <property type="match status" value="1"/>
</dbReference>
<evidence type="ECO:0000313" key="5">
    <source>
        <dbReference type="Proteomes" id="UP000016895"/>
    </source>
</evidence>
<protein>
    <recommendedName>
        <fullName evidence="3">TsaA-like domain-containing protein</fullName>
    </recommendedName>
</protein>
<evidence type="ECO:0000259" key="3">
    <source>
        <dbReference type="PROSITE" id="PS51668"/>
    </source>
</evidence>
<dbReference type="PANTHER" id="PTHR12818">
    <property type="entry name" value="TRNA (ADENINE(37)-N6)-METHYLTRANSFERASE"/>
    <property type="match status" value="1"/>
</dbReference>
<keyword evidence="5" id="KW-1185">Reference proteome</keyword>